<dbReference type="Pfam" id="PF06418">
    <property type="entry name" value="CTP_synth_N"/>
    <property type="match status" value="1"/>
</dbReference>
<comment type="caution">
    <text evidence="2">The sequence shown here is derived from an EMBL/GenBank/DDBJ whole genome shotgun (WGS) entry which is preliminary data.</text>
</comment>
<dbReference type="GO" id="GO:0019856">
    <property type="term" value="P:pyrimidine nucleobase biosynthetic process"/>
    <property type="evidence" value="ECO:0007669"/>
    <property type="project" value="TreeGrafter"/>
</dbReference>
<dbReference type="GO" id="GO:0042802">
    <property type="term" value="F:identical protein binding"/>
    <property type="evidence" value="ECO:0007669"/>
    <property type="project" value="TreeGrafter"/>
</dbReference>
<evidence type="ECO:0000259" key="1">
    <source>
        <dbReference type="Pfam" id="PF06418"/>
    </source>
</evidence>
<dbReference type="InterPro" id="IPR027417">
    <property type="entry name" value="P-loop_NTPase"/>
</dbReference>
<organism evidence="2">
    <name type="scientific">human gut metagenome</name>
    <dbReference type="NCBI Taxonomy" id="408170"/>
    <lineage>
        <taxon>unclassified sequences</taxon>
        <taxon>metagenomes</taxon>
        <taxon>organismal metagenomes</taxon>
    </lineage>
</organism>
<proteinExistence type="predicted"/>
<dbReference type="InterPro" id="IPR017456">
    <property type="entry name" value="CTP_synthase_N"/>
</dbReference>
<dbReference type="AlphaFoldDB" id="K1STZ1"/>
<dbReference type="GO" id="GO:0003883">
    <property type="term" value="F:CTP synthase activity"/>
    <property type="evidence" value="ECO:0007669"/>
    <property type="project" value="InterPro"/>
</dbReference>
<feature type="non-terminal residue" evidence="2">
    <location>
        <position position="1"/>
    </location>
</feature>
<dbReference type="Gene3D" id="3.40.50.300">
    <property type="entry name" value="P-loop containing nucleotide triphosphate hydrolases"/>
    <property type="match status" value="1"/>
</dbReference>
<dbReference type="InterPro" id="IPR004468">
    <property type="entry name" value="CTP_synthase"/>
</dbReference>
<dbReference type="SUPFAM" id="SSF52540">
    <property type="entry name" value="P-loop containing nucleoside triphosphate hydrolases"/>
    <property type="match status" value="1"/>
</dbReference>
<name>K1STZ1_9ZZZZ</name>
<evidence type="ECO:0000313" key="2">
    <source>
        <dbReference type="EMBL" id="EKC57350.1"/>
    </source>
</evidence>
<feature type="domain" description="CTP synthase N-terminal" evidence="1">
    <location>
        <begin position="1"/>
        <end position="62"/>
    </location>
</feature>
<accession>K1STZ1</accession>
<protein>
    <submittedName>
        <fullName evidence="2">Protein containing CTP synthase</fullName>
    </submittedName>
</protein>
<gene>
    <name evidence="2" type="ORF">OBE_10573</name>
</gene>
<dbReference type="PANTHER" id="PTHR11550:SF0">
    <property type="entry name" value="CTP SYNTHASE-RELATED"/>
    <property type="match status" value="1"/>
</dbReference>
<sequence>EMKTKPTQASVKELQGMGIQPDIIVCRSEYPLDDAMRNKISLFCNLPADHVLQNLDVEYLYVSMNEDAFDKEKIRHHVQLCDTATHKVFYDKLEYIYSENRYTHIDFPASYKPFYRIHKPGS</sequence>
<dbReference type="EMBL" id="AJWZ01007281">
    <property type="protein sequence ID" value="EKC57350.1"/>
    <property type="molecule type" value="Genomic_DNA"/>
</dbReference>
<dbReference type="PANTHER" id="PTHR11550">
    <property type="entry name" value="CTP SYNTHASE"/>
    <property type="match status" value="1"/>
</dbReference>
<reference evidence="2" key="1">
    <citation type="journal article" date="2013" name="Environ. Microbiol.">
        <title>Microbiota from the distal guts of lean and obese adolescents exhibit partial functional redundancy besides clear differences in community structure.</title>
        <authorList>
            <person name="Ferrer M."/>
            <person name="Ruiz A."/>
            <person name="Lanza F."/>
            <person name="Haange S.B."/>
            <person name="Oberbach A."/>
            <person name="Till H."/>
            <person name="Bargiela R."/>
            <person name="Campoy C."/>
            <person name="Segura M.T."/>
            <person name="Richter M."/>
            <person name="von Bergen M."/>
            <person name="Seifert J."/>
            <person name="Suarez A."/>
        </authorList>
    </citation>
    <scope>NUCLEOTIDE SEQUENCE</scope>
</reference>
<dbReference type="GO" id="GO:0006241">
    <property type="term" value="P:CTP biosynthetic process"/>
    <property type="evidence" value="ECO:0007669"/>
    <property type="project" value="TreeGrafter"/>
</dbReference>